<dbReference type="VEuPathDB" id="AmoebaDB:DDB_G0277775"/>
<evidence type="ECO:0000256" key="2">
    <source>
        <dbReference type="ARBA" id="ARBA00010242"/>
    </source>
</evidence>
<dbReference type="RefSeq" id="XP_642500.1">
    <property type="nucleotide sequence ID" value="XM_637408.1"/>
</dbReference>
<name>Q54Z53_DICDI</name>
<dbReference type="PaxDb" id="44689-DDB0203448"/>
<dbReference type="eggNOG" id="KOG3258">
    <property type="taxonomic scope" value="Eukaryota"/>
</dbReference>
<comment type="catalytic activity">
    <reaction evidence="1 6">
        <text>[protein]-peptidylproline (omega=180) = [protein]-peptidylproline (omega=0)</text>
        <dbReference type="Rhea" id="RHEA:16237"/>
        <dbReference type="Rhea" id="RHEA-COMP:10747"/>
        <dbReference type="Rhea" id="RHEA-COMP:10748"/>
        <dbReference type="ChEBI" id="CHEBI:83833"/>
        <dbReference type="ChEBI" id="CHEBI:83834"/>
        <dbReference type="EC" id="5.2.1.8"/>
    </reaction>
</comment>
<dbReference type="PANTHER" id="PTHR45995">
    <property type="match status" value="1"/>
</dbReference>
<protein>
    <recommendedName>
        <fullName evidence="6">Peptidyl-prolyl cis-trans isomerase</fullName>
        <ecNumber evidence="6">5.2.1.8</ecNumber>
    </recommendedName>
</protein>
<dbReference type="GO" id="GO:0005634">
    <property type="term" value="C:nucleus"/>
    <property type="evidence" value="ECO:0000318"/>
    <property type="project" value="GO_Central"/>
</dbReference>
<dbReference type="GO" id="GO:0006364">
    <property type="term" value="P:rRNA processing"/>
    <property type="evidence" value="ECO:0007669"/>
    <property type="project" value="InterPro"/>
</dbReference>
<dbReference type="InterPro" id="IPR000297">
    <property type="entry name" value="PPIase_PpiC"/>
</dbReference>
<evidence type="ECO:0000313" key="9">
    <source>
        <dbReference type="EMBL" id="EAL68561.1"/>
    </source>
</evidence>
<feature type="domain" description="PpiC" evidence="8">
    <location>
        <begin position="33"/>
        <end position="122"/>
    </location>
</feature>
<dbReference type="STRING" id="44689.Q54Z53"/>
<comment type="similarity">
    <text evidence="2">Belongs to the PpiC/parvulin rotamase family. PIN4 subfamily.</text>
</comment>
<dbReference type="FunCoup" id="Q54Z53">
    <property type="interactions" value="650"/>
</dbReference>
<dbReference type="HOGENOM" id="CLU_090028_2_1_1"/>
<comment type="caution">
    <text evidence="9">The sequence shown here is derived from an EMBL/GenBank/DDBJ whole genome shotgun (WGS) entry which is preliminary data.</text>
</comment>
<reference evidence="9 10" key="1">
    <citation type="journal article" date="2005" name="Nature">
        <title>The genome of the social amoeba Dictyostelium discoideum.</title>
        <authorList>
            <consortium name="The Dictyostelium discoideum Sequencing Consortium"/>
            <person name="Eichinger L."/>
            <person name="Pachebat J.A."/>
            <person name="Glockner G."/>
            <person name="Rajandream M.A."/>
            <person name="Sucgang R."/>
            <person name="Berriman M."/>
            <person name="Song J."/>
            <person name="Olsen R."/>
            <person name="Szafranski K."/>
            <person name="Xu Q."/>
            <person name="Tunggal B."/>
            <person name="Kummerfeld S."/>
            <person name="Madera M."/>
            <person name="Konfortov B.A."/>
            <person name="Rivero F."/>
            <person name="Bankier A.T."/>
            <person name="Lehmann R."/>
            <person name="Hamlin N."/>
            <person name="Davies R."/>
            <person name="Gaudet P."/>
            <person name="Fey P."/>
            <person name="Pilcher K."/>
            <person name="Chen G."/>
            <person name="Saunders D."/>
            <person name="Sodergren E."/>
            <person name="Davis P."/>
            <person name="Kerhornou A."/>
            <person name="Nie X."/>
            <person name="Hall N."/>
            <person name="Anjard C."/>
            <person name="Hemphill L."/>
            <person name="Bason N."/>
            <person name="Farbrother P."/>
            <person name="Desany B."/>
            <person name="Just E."/>
            <person name="Morio T."/>
            <person name="Rost R."/>
            <person name="Churcher C."/>
            <person name="Cooper J."/>
            <person name="Haydock S."/>
            <person name="van Driessche N."/>
            <person name="Cronin A."/>
            <person name="Goodhead I."/>
            <person name="Muzny D."/>
            <person name="Mourier T."/>
            <person name="Pain A."/>
            <person name="Lu M."/>
            <person name="Harper D."/>
            <person name="Lindsay R."/>
            <person name="Hauser H."/>
            <person name="James K."/>
            <person name="Quiles M."/>
            <person name="Madan Babu M."/>
            <person name="Saito T."/>
            <person name="Buchrieser C."/>
            <person name="Wardroper A."/>
            <person name="Felder M."/>
            <person name="Thangavelu M."/>
            <person name="Johnson D."/>
            <person name="Knights A."/>
            <person name="Loulseged H."/>
            <person name="Mungall K."/>
            <person name="Oliver K."/>
            <person name="Price C."/>
            <person name="Quail M.A."/>
            <person name="Urushihara H."/>
            <person name="Hernandez J."/>
            <person name="Rabbinowitsch E."/>
            <person name="Steffen D."/>
            <person name="Sanders M."/>
            <person name="Ma J."/>
            <person name="Kohara Y."/>
            <person name="Sharp S."/>
            <person name="Simmonds M."/>
            <person name="Spiegler S."/>
            <person name="Tivey A."/>
            <person name="Sugano S."/>
            <person name="White B."/>
            <person name="Walker D."/>
            <person name="Woodward J."/>
            <person name="Winckler T."/>
            <person name="Tanaka Y."/>
            <person name="Shaulsky G."/>
            <person name="Schleicher M."/>
            <person name="Weinstock G."/>
            <person name="Rosenthal A."/>
            <person name="Cox E.C."/>
            <person name="Chisholm R.L."/>
            <person name="Gibbs R."/>
            <person name="Loomis W.F."/>
            <person name="Platzer M."/>
            <person name="Kay R.R."/>
            <person name="Williams J."/>
            <person name="Dear P.H."/>
            <person name="Noegel A.A."/>
            <person name="Barrell B."/>
            <person name="Kuspa A."/>
        </authorList>
    </citation>
    <scope>NUCLEOTIDE SEQUENCE [LARGE SCALE GENOMIC DNA]</scope>
    <source>
        <strain evidence="9 10">AX4</strain>
    </source>
</reference>
<dbReference type="AlphaFoldDB" id="Q54Z53"/>
<dbReference type="InterPro" id="IPR043323">
    <property type="entry name" value="PIN4"/>
</dbReference>
<dbReference type="dictyBase" id="DDB_G0277775"/>
<accession>Q54Z53</accession>
<keyword evidence="4 5" id="KW-0413">Isomerase</keyword>
<dbReference type="SUPFAM" id="SSF54534">
    <property type="entry name" value="FKBP-like"/>
    <property type="match status" value="1"/>
</dbReference>
<evidence type="ECO:0000313" key="10">
    <source>
        <dbReference type="Proteomes" id="UP000002195"/>
    </source>
</evidence>
<dbReference type="SMR" id="Q54Z53"/>
<feature type="compositionally biased region" description="Basic and acidic residues" evidence="7">
    <location>
        <begin position="19"/>
        <end position="30"/>
    </location>
</feature>
<dbReference type="InterPro" id="IPR046357">
    <property type="entry name" value="PPIase_dom_sf"/>
</dbReference>
<dbReference type="PROSITE" id="PS50198">
    <property type="entry name" value="PPIC_PPIASE_2"/>
    <property type="match status" value="1"/>
</dbReference>
<dbReference type="GeneID" id="8621211"/>
<evidence type="ECO:0000256" key="4">
    <source>
        <dbReference type="ARBA" id="ARBA00023235"/>
    </source>
</evidence>
<sequence length="124" mass="13496">MPPKKPAEKNAKKPAAGGKADKKGKGDDAKGGITQVKVRHILCEKEAKLMEAVNLIKSGKTFNSVAQSHSEDKARVSSGLLGYIGRGDMVQEFTDRAFNQPIGVVSEPFRTQFGYHIILVEDKK</sequence>
<proteinExistence type="inferred from homology"/>
<gene>
    <name evidence="9" type="ORF">DDB_G0277775</name>
</gene>
<feature type="region of interest" description="Disordered" evidence="7">
    <location>
        <begin position="1"/>
        <end position="31"/>
    </location>
</feature>
<evidence type="ECO:0000256" key="7">
    <source>
        <dbReference type="SAM" id="MobiDB-lite"/>
    </source>
</evidence>
<dbReference type="Proteomes" id="UP000002195">
    <property type="component" value="Unassembled WGS sequence"/>
</dbReference>
<dbReference type="Pfam" id="PF00639">
    <property type="entry name" value="Rotamase"/>
    <property type="match status" value="1"/>
</dbReference>
<dbReference type="GO" id="GO:0003755">
    <property type="term" value="F:peptidyl-prolyl cis-trans isomerase activity"/>
    <property type="evidence" value="ECO:0007669"/>
    <property type="project" value="UniProtKB-UniRule"/>
</dbReference>
<dbReference type="KEGG" id="ddi:DDB_G0277775"/>
<organism evidence="9 10">
    <name type="scientific">Dictyostelium discoideum</name>
    <name type="common">Social amoeba</name>
    <dbReference type="NCBI Taxonomy" id="44689"/>
    <lineage>
        <taxon>Eukaryota</taxon>
        <taxon>Amoebozoa</taxon>
        <taxon>Evosea</taxon>
        <taxon>Eumycetozoa</taxon>
        <taxon>Dictyostelia</taxon>
        <taxon>Dictyosteliales</taxon>
        <taxon>Dictyosteliaceae</taxon>
        <taxon>Dictyostelium</taxon>
    </lineage>
</organism>
<evidence type="ECO:0000256" key="1">
    <source>
        <dbReference type="ARBA" id="ARBA00000971"/>
    </source>
</evidence>
<evidence type="ECO:0000256" key="3">
    <source>
        <dbReference type="ARBA" id="ARBA00023110"/>
    </source>
</evidence>
<keyword evidence="3 5" id="KW-0697">Rotamase</keyword>
<dbReference type="Gene3D" id="3.10.50.40">
    <property type="match status" value="1"/>
</dbReference>
<dbReference type="PhylomeDB" id="Q54Z53"/>
<evidence type="ECO:0000256" key="6">
    <source>
        <dbReference type="RuleBase" id="RU363014"/>
    </source>
</evidence>
<keyword evidence="10" id="KW-1185">Reference proteome</keyword>
<feature type="compositionally biased region" description="Basic and acidic residues" evidence="7">
    <location>
        <begin position="1"/>
        <end position="11"/>
    </location>
</feature>
<dbReference type="OMA" id="NAINVRH"/>
<dbReference type="InParanoid" id="Q54Z53"/>
<dbReference type="GO" id="GO:0003677">
    <property type="term" value="F:DNA binding"/>
    <property type="evidence" value="ECO:0007669"/>
    <property type="project" value="InterPro"/>
</dbReference>
<dbReference type="EC" id="5.2.1.8" evidence="6"/>
<evidence type="ECO:0000256" key="5">
    <source>
        <dbReference type="PROSITE-ProRule" id="PRU00278"/>
    </source>
</evidence>
<evidence type="ECO:0000259" key="8">
    <source>
        <dbReference type="PROSITE" id="PS50198"/>
    </source>
</evidence>
<dbReference type="EMBL" id="AAFI02000022">
    <property type="protein sequence ID" value="EAL68561.1"/>
    <property type="molecule type" value="Genomic_DNA"/>
</dbReference>